<dbReference type="Proteomes" id="UP000053766">
    <property type="component" value="Unassembled WGS sequence"/>
</dbReference>
<feature type="transmembrane region" description="Helical" evidence="1">
    <location>
        <begin position="33"/>
        <end position="52"/>
    </location>
</feature>
<dbReference type="EMBL" id="KN716152">
    <property type="protein sequence ID" value="KJH53439.1"/>
    <property type="molecule type" value="Genomic_DNA"/>
</dbReference>
<accession>A0A0D8YBM7</accession>
<evidence type="ECO:0000256" key="1">
    <source>
        <dbReference type="SAM" id="Phobius"/>
    </source>
</evidence>
<feature type="transmembrane region" description="Helical" evidence="1">
    <location>
        <begin position="86"/>
        <end position="107"/>
    </location>
</feature>
<reference evidence="3" key="2">
    <citation type="journal article" date="2016" name="Sci. Rep.">
        <title>Dictyocaulus viviparus genome, variome and transcriptome elucidate lungworm biology and support future intervention.</title>
        <authorList>
            <person name="McNulty S.N."/>
            <person name="Strube C."/>
            <person name="Rosa B.A."/>
            <person name="Martin J.C."/>
            <person name="Tyagi R."/>
            <person name="Choi Y.J."/>
            <person name="Wang Q."/>
            <person name="Hallsworth Pepin K."/>
            <person name="Zhang X."/>
            <person name="Ozersky P."/>
            <person name="Wilson R.K."/>
            <person name="Sternberg P.W."/>
            <person name="Gasser R.B."/>
            <person name="Mitreva M."/>
        </authorList>
    </citation>
    <scope>NUCLEOTIDE SEQUENCE [LARGE SCALE GENOMIC DNA]</scope>
    <source>
        <strain evidence="3">HannoverDv2000</strain>
    </source>
</reference>
<reference evidence="2 3" key="1">
    <citation type="submission" date="2013-11" db="EMBL/GenBank/DDBJ databases">
        <title>Draft genome of the bovine lungworm Dictyocaulus viviparus.</title>
        <authorList>
            <person name="Mitreva M."/>
        </authorList>
    </citation>
    <scope>NUCLEOTIDE SEQUENCE [LARGE SCALE GENOMIC DNA]</scope>
    <source>
        <strain evidence="2 3">HannoverDv2000</strain>
    </source>
</reference>
<keyword evidence="1" id="KW-0812">Transmembrane</keyword>
<keyword evidence="3" id="KW-1185">Reference proteome</keyword>
<dbReference type="AlphaFoldDB" id="A0A0D8YBM7"/>
<keyword evidence="1" id="KW-1133">Transmembrane helix</keyword>
<evidence type="ECO:0000313" key="2">
    <source>
        <dbReference type="EMBL" id="KJH53439.1"/>
    </source>
</evidence>
<evidence type="ECO:0000313" key="3">
    <source>
        <dbReference type="Proteomes" id="UP000053766"/>
    </source>
</evidence>
<protein>
    <submittedName>
        <fullName evidence="2">Uncharacterized protein</fullName>
    </submittedName>
</protein>
<sequence length="134" mass="15347">MSTLNSVGEQTDDRIFAGREIQTKLFGLISYEYVLIFVGGVNFTSTVLHAYYTRYGTYEPHILVVVKVIWFVLALIGVLRKVSVCMAACMVCNLINGVIYCITVFAAHNFREFLIRLCREENDCYSNRVEFLTH</sequence>
<name>A0A0D8YBM7_DICVI</name>
<organism evidence="2 3">
    <name type="scientific">Dictyocaulus viviparus</name>
    <name type="common">Bovine lungworm</name>
    <dbReference type="NCBI Taxonomy" id="29172"/>
    <lineage>
        <taxon>Eukaryota</taxon>
        <taxon>Metazoa</taxon>
        <taxon>Ecdysozoa</taxon>
        <taxon>Nematoda</taxon>
        <taxon>Chromadorea</taxon>
        <taxon>Rhabditida</taxon>
        <taxon>Rhabditina</taxon>
        <taxon>Rhabditomorpha</taxon>
        <taxon>Strongyloidea</taxon>
        <taxon>Metastrongylidae</taxon>
        <taxon>Dictyocaulus</taxon>
    </lineage>
</organism>
<gene>
    <name evidence="2" type="ORF">DICVIV_00377</name>
</gene>
<feature type="transmembrane region" description="Helical" evidence="1">
    <location>
        <begin position="58"/>
        <end position="79"/>
    </location>
</feature>
<keyword evidence="1" id="KW-0472">Membrane</keyword>
<proteinExistence type="predicted"/>